<evidence type="ECO:0000256" key="1">
    <source>
        <dbReference type="ARBA" id="ARBA00004496"/>
    </source>
</evidence>
<feature type="compositionally biased region" description="Low complexity" evidence="8">
    <location>
        <begin position="1012"/>
        <end position="1025"/>
    </location>
</feature>
<feature type="compositionally biased region" description="Basic and acidic residues" evidence="8">
    <location>
        <begin position="799"/>
        <end position="815"/>
    </location>
</feature>
<dbReference type="InterPro" id="IPR001331">
    <property type="entry name" value="GDS_CDC24_CS"/>
</dbReference>
<sequence length="1919" mass="211588">MSQWGQQQGYQYPMQTGIPQVNPQLQQNPQFQQQNAQFQQGFNAPTGNILPQRTGFPAGMQTQQSGFGGSLQPQPTGFPMQSQQTGYPNSGFLQSQATGYPGAMQGQQQLRPAPPPPPVPPIPSQYQQQTSTPSFLSQPPPNPSFLSTSPAMGSARPLLPQVTGYIDPKLQMMSNTFMPVNTAMPYSATGAPQLPSSLQGGMNLQQSFQQQNQGSAPKIPWALSKAEKKSYDQIFRAWDAQNTGFITGQNALEVFGQSGLSKDELARIWTLADVDDRGKLNLAEFHVAMGLIYRRLNGNVIPDTLPPELVPPSARNLGDSVDILKDLLKNETRNRSPTTHDSPVSYLKERSFNSSGSSLDSSRDATIYRHSDDNSSGVYTSSRRHVDRNAIRGTHDKSGAGDIDEMRHMLDNSSYMMDKTSQENAARSAEDEALDAERDDLKYRIKRLTEDLDYVSRGPRTASKEEDKRRFERELLSLRHEKLPELERKLKARDERREREKRQWQRDRDRANERSGRYRDERDDRYSSPRGYDDRDRPYSRGGGGYDDDRDRYRERSRSRDRRDYDRDYDRDYKSYDRNREQDYYRDRDRERDRDQDRGYDRPRSPVRARSPPAPPPAAPPSSIRDPPPAPKPVPSPGPSTKNMTPAERQAFAQARAQRLIEERKAKLGLVATPSPTPVDTSVEDRLEQEKKEAEEKARAAEKQAEERENLRKERLERERALKEERSAPPAPKAAPTPPVATPKSAPPPPPGKRPPPPKPRTTRGAAPAPPAPQVPIIAPPAPAPSAPPAEPTVDPEDEAIRERQEALRQQKEARTARLKALEEMEREAEQARIEEEAYQARLKALRERSSVSPAPPSATVTSVPSPVAPTPSMPTPAPPPPPPVAPAPPVATPDKSSTNPFSRLMNQGAGAVTSPPAAVASTNPWAKPTPPTAPAAPTPPPAARTPSIPTPVSSGPKSYHTAPQDDEDDWDMVKEKEDDDDSSDDEISSSRAVRNDIANKLFGNLLPRPQSGAGSSPSSPAPGANFSPKTQSPAPPAPPMGVPPPPPPAPPMAPNAPPPPPMAGGSSSAGPGDRSALLSSIQGGLRLRPTKTVDKSGPQLSGKVLGDTAPPDHITTAVRPPSPQAPPPVAPVEVPAMSAKDNRQSVDWYAGLAADAGKFAPPVVPTTISEDTETEPEQPHVPIPDIQVDVADPVNDLMADIDKSITLSVRSLYPFEGDGPDDLSFGENLMLTAHPSKTGGDWWYGTLDCTGKSGLFPKTYVQEVTKVKAKALYTYSGENPDELSMAEGDEVIVIDQSEAEWWKAEQGGVVFIVPAGYLEVIQDAAAQIRNAANSPANTMMVTTIEGSPSSHPPVESPIQINERAEHDDDTASDSSGSDTDYHSFEDSDDEEENGEETHEQREARRDHERQMVLEAAGLIVKKDINPPPRPPRRKRRPPPAAPQRQSISSISSKDLPEIPSPHIETQDTTPLDDAFERYEAFRLARSNADNNRLSTASFDTSLSSPTTSVTMSTAPSKDGEARSHSGIFHFLSGRSKTPVDTDRRTLTISAPILSNPSSEDSVRSASPAFGSSWASLVDKSALEGIPPNERKRQEAIFELIATENAYVHDLQLIVEVFYSKLLPLLDRKAIVVIFANIEDILLTNITFMSSLEERQKECRLYIDRIGDVLQNYMSSMGVYMEYCVNQANAIKVLQDIRDSNAEVALQLQRIREGPSSRSLDLSSYLLIPMQRITRYPLLIRQISHYTSPGEEKDSIERSIEIAQKILNHINETIRYQEGQETLKRISQHLWIGQGRLDLSAPTRHMGTRKLLKEGTLTKAKSGRKLHAFLCSDILVLTDDKARNLYRMPIALSETQVKDLPGNRDDLGFQVVLPYPRGGEVIGLRATSVRDCQVWVQAIEDASRKCKDAEKRAARKQHT</sequence>
<dbReference type="SUPFAM" id="SSF47473">
    <property type="entry name" value="EF-hand"/>
    <property type="match status" value="1"/>
</dbReference>
<dbReference type="SUPFAM" id="SSF50729">
    <property type="entry name" value="PH domain-like"/>
    <property type="match status" value="1"/>
</dbReference>
<protein>
    <recommendedName>
        <fullName evidence="2">Actin cytoskeleton-regulatory complex protein PAN1</fullName>
    </recommendedName>
    <alternativeName>
        <fullName evidence="3">Actin cytoskeleton-regulatory complex protein pan1</fullName>
    </alternativeName>
</protein>
<feature type="coiled-coil region" evidence="7">
    <location>
        <begin position="1892"/>
        <end position="1919"/>
    </location>
</feature>
<dbReference type="Gene3D" id="2.30.29.30">
    <property type="entry name" value="Pleckstrin-homology domain (PH domain)/Phosphotyrosine-binding domain (PTB)"/>
    <property type="match status" value="1"/>
</dbReference>
<dbReference type="InterPro" id="IPR001849">
    <property type="entry name" value="PH_domain"/>
</dbReference>
<dbReference type="Pfam" id="PF00018">
    <property type="entry name" value="SH3_1"/>
    <property type="match status" value="1"/>
</dbReference>
<evidence type="ECO:0000256" key="3">
    <source>
        <dbReference type="ARBA" id="ARBA00020728"/>
    </source>
</evidence>
<reference evidence="15" key="1">
    <citation type="submission" date="2022-08" db="EMBL/GenBank/DDBJ databases">
        <authorList>
            <consortium name="DOE Joint Genome Institute"/>
            <person name="Min B."/>
            <person name="Riley R."/>
            <person name="Sierra-Patev S."/>
            <person name="Naranjo-Ortiz M."/>
            <person name="Looney B."/>
            <person name="Konkel Z."/>
            <person name="Slot J.C."/>
            <person name="Sakamoto Y."/>
            <person name="Steenwyk J.L."/>
            <person name="Rokas A."/>
            <person name="Carro J."/>
            <person name="Camarero S."/>
            <person name="Ferreira P."/>
            <person name="Molpeceres G."/>
            <person name="Ruiz-Duenas F.J."/>
            <person name="Serrano A."/>
            <person name="Henrissat B."/>
            <person name="Drula E."/>
            <person name="Hughes K.W."/>
            <person name="Mata J.L."/>
            <person name="Ishikawa N.K."/>
            <person name="Vargas-Isla R."/>
            <person name="Ushijima S."/>
            <person name="Smith C.A."/>
            <person name="Ahrendt S."/>
            <person name="Andreopoulos W."/>
            <person name="He G."/>
            <person name="Labutti K."/>
            <person name="Lipzen A."/>
            <person name="Ng V."/>
            <person name="Sandor L."/>
            <person name="Barry K."/>
            <person name="Martinez A.T."/>
            <person name="Xiao Y."/>
            <person name="Gibbons J.G."/>
            <person name="Terashima K."/>
            <person name="Hibbett D.S."/>
            <person name="Grigoriev I.V."/>
        </authorList>
    </citation>
    <scope>NUCLEOTIDE SEQUENCE</scope>
    <source>
        <strain evidence="15">TFB9207</strain>
    </source>
</reference>
<dbReference type="SUPFAM" id="SSF48065">
    <property type="entry name" value="DBL homology domain (DH-domain)"/>
    <property type="match status" value="1"/>
</dbReference>
<keyword evidence="7" id="KW-0175">Coiled coil</keyword>
<dbReference type="CDD" id="cd00052">
    <property type="entry name" value="EH"/>
    <property type="match status" value="1"/>
</dbReference>
<dbReference type="InterPro" id="IPR051480">
    <property type="entry name" value="Endocytic_GEF_Adapter"/>
</dbReference>
<feature type="region of interest" description="Disordered" evidence="8">
    <location>
        <begin position="63"/>
        <end position="153"/>
    </location>
</feature>
<dbReference type="PROSITE" id="PS00741">
    <property type="entry name" value="DH_1"/>
    <property type="match status" value="1"/>
</dbReference>
<feature type="compositionally biased region" description="Pro residues" evidence="8">
    <location>
        <begin position="729"/>
        <end position="760"/>
    </location>
</feature>
<dbReference type="GO" id="GO:0035025">
    <property type="term" value="P:positive regulation of Rho protein signal transduction"/>
    <property type="evidence" value="ECO:0007669"/>
    <property type="project" value="TreeGrafter"/>
</dbReference>
<dbReference type="InterPro" id="IPR035899">
    <property type="entry name" value="DBL_dom_sf"/>
</dbReference>
<dbReference type="SUPFAM" id="SSF50044">
    <property type="entry name" value="SH3-domain"/>
    <property type="match status" value="2"/>
</dbReference>
<dbReference type="Pfam" id="PF02205">
    <property type="entry name" value="WH2"/>
    <property type="match status" value="1"/>
</dbReference>
<dbReference type="InterPro" id="IPR002048">
    <property type="entry name" value="EF_hand_dom"/>
</dbReference>
<dbReference type="InterPro" id="IPR001452">
    <property type="entry name" value="SH3_domain"/>
</dbReference>
<dbReference type="InterPro" id="IPR011992">
    <property type="entry name" value="EF-hand-dom_pair"/>
</dbReference>
<dbReference type="SMART" id="SM00027">
    <property type="entry name" value="EH"/>
    <property type="match status" value="1"/>
</dbReference>
<dbReference type="Pfam" id="PF00621">
    <property type="entry name" value="RhoGEF"/>
    <property type="match status" value="1"/>
</dbReference>
<evidence type="ECO:0000259" key="9">
    <source>
        <dbReference type="PROSITE" id="PS50002"/>
    </source>
</evidence>
<feature type="domain" description="PH" evidence="10">
    <location>
        <begin position="1810"/>
        <end position="1904"/>
    </location>
</feature>
<comment type="subcellular location">
    <subcellularLocation>
        <location evidence="1">Cytoplasm</location>
    </subcellularLocation>
</comment>
<organism evidence="15 16">
    <name type="scientific">Lentinula raphanica</name>
    <dbReference type="NCBI Taxonomy" id="153919"/>
    <lineage>
        <taxon>Eukaryota</taxon>
        <taxon>Fungi</taxon>
        <taxon>Dikarya</taxon>
        <taxon>Basidiomycota</taxon>
        <taxon>Agaricomycotina</taxon>
        <taxon>Agaricomycetes</taxon>
        <taxon>Agaricomycetidae</taxon>
        <taxon>Agaricales</taxon>
        <taxon>Marasmiineae</taxon>
        <taxon>Omphalotaceae</taxon>
        <taxon>Lentinula</taxon>
    </lineage>
</organism>
<feature type="compositionally biased region" description="Low complexity" evidence="8">
    <location>
        <begin position="124"/>
        <end position="134"/>
    </location>
</feature>
<proteinExistence type="predicted"/>
<evidence type="ECO:0000256" key="4">
    <source>
        <dbReference type="ARBA" id="ARBA00022443"/>
    </source>
</evidence>
<dbReference type="PANTHER" id="PTHR46006">
    <property type="entry name" value="RHO GUANINE NUCLEOTIDE EXCHANGE FACTOR AT 64C, ISOFORM A"/>
    <property type="match status" value="1"/>
</dbReference>
<evidence type="ECO:0000256" key="5">
    <source>
        <dbReference type="ARBA" id="ARBA00022490"/>
    </source>
</evidence>
<dbReference type="Pfam" id="PF14604">
    <property type="entry name" value="SH3_9"/>
    <property type="match status" value="1"/>
</dbReference>
<feature type="compositionally biased region" description="Acidic residues" evidence="8">
    <location>
        <begin position="978"/>
        <end position="988"/>
    </location>
</feature>
<dbReference type="InterPro" id="IPR011993">
    <property type="entry name" value="PH-like_dom_sf"/>
</dbReference>
<dbReference type="SMART" id="SM00246">
    <property type="entry name" value="WH2"/>
    <property type="match status" value="1"/>
</dbReference>
<feature type="compositionally biased region" description="Low complexity" evidence="8">
    <location>
        <begin position="1064"/>
        <end position="1073"/>
    </location>
</feature>
<accession>A0AA38ULL7</accession>
<dbReference type="GO" id="GO:0003779">
    <property type="term" value="F:actin binding"/>
    <property type="evidence" value="ECO:0007669"/>
    <property type="project" value="InterPro"/>
</dbReference>
<comment type="caution">
    <text evidence="15">The sequence shown here is derived from an EMBL/GenBank/DDBJ whole genome shotgun (WGS) entry which is preliminary data.</text>
</comment>
<keyword evidence="16" id="KW-1185">Reference proteome</keyword>
<feature type="compositionally biased region" description="Pro residues" evidence="8">
    <location>
        <begin position="612"/>
        <end position="638"/>
    </location>
</feature>
<dbReference type="GO" id="GO:0005085">
    <property type="term" value="F:guanyl-nucleotide exchange factor activity"/>
    <property type="evidence" value="ECO:0007669"/>
    <property type="project" value="InterPro"/>
</dbReference>
<feature type="compositionally biased region" description="Basic and acidic residues" evidence="8">
    <location>
        <begin position="497"/>
        <end position="539"/>
    </location>
</feature>
<dbReference type="InterPro" id="IPR036028">
    <property type="entry name" value="SH3-like_dom_sf"/>
</dbReference>
<feature type="compositionally biased region" description="Polar residues" evidence="8">
    <location>
        <begin position="1494"/>
        <end position="1516"/>
    </location>
</feature>
<evidence type="ECO:0000256" key="8">
    <source>
        <dbReference type="SAM" id="MobiDB-lite"/>
    </source>
</evidence>
<feature type="region of interest" description="Disordered" evidence="8">
    <location>
        <begin position="1"/>
        <end position="22"/>
    </location>
</feature>
<dbReference type="InterPro" id="IPR000219">
    <property type="entry name" value="DH_dom"/>
</dbReference>
<feature type="region of interest" description="Disordered" evidence="8">
    <location>
        <begin position="328"/>
        <end position="403"/>
    </location>
</feature>
<feature type="compositionally biased region" description="Polar residues" evidence="8">
    <location>
        <begin position="1"/>
        <end position="18"/>
    </location>
</feature>
<feature type="compositionally biased region" description="Basic and acidic residues" evidence="8">
    <location>
        <begin position="683"/>
        <end position="727"/>
    </location>
</feature>
<dbReference type="CDD" id="cd00174">
    <property type="entry name" value="SH3"/>
    <property type="match status" value="2"/>
</dbReference>
<dbReference type="GO" id="GO:0005737">
    <property type="term" value="C:cytoplasm"/>
    <property type="evidence" value="ECO:0007669"/>
    <property type="project" value="UniProtKB-SubCell"/>
</dbReference>
<dbReference type="EMBL" id="MU805940">
    <property type="protein sequence ID" value="KAJ3845206.1"/>
    <property type="molecule type" value="Genomic_DNA"/>
</dbReference>
<evidence type="ECO:0000259" key="14">
    <source>
        <dbReference type="PROSITE" id="PS51082"/>
    </source>
</evidence>
<dbReference type="GO" id="GO:0005509">
    <property type="term" value="F:calcium ion binding"/>
    <property type="evidence" value="ECO:0007669"/>
    <property type="project" value="InterPro"/>
</dbReference>
<feature type="region of interest" description="Disordered" evidence="8">
    <location>
        <begin position="497"/>
        <end position="815"/>
    </location>
</feature>
<feature type="compositionally biased region" description="Pro residues" evidence="8">
    <location>
        <begin position="112"/>
        <end position="123"/>
    </location>
</feature>
<evidence type="ECO:0000259" key="13">
    <source>
        <dbReference type="PROSITE" id="PS50222"/>
    </source>
</evidence>
<dbReference type="PROSITE" id="PS50010">
    <property type="entry name" value="DH_2"/>
    <property type="match status" value="1"/>
</dbReference>
<dbReference type="Proteomes" id="UP001163846">
    <property type="component" value="Unassembled WGS sequence"/>
</dbReference>
<dbReference type="PROSITE" id="PS50003">
    <property type="entry name" value="PH_DOMAIN"/>
    <property type="match status" value="1"/>
</dbReference>
<feature type="region of interest" description="Disordered" evidence="8">
    <location>
        <begin position="1494"/>
        <end position="1523"/>
    </location>
</feature>
<dbReference type="PANTHER" id="PTHR46006:SF6">
    <property type="entry name" value="INTERSECTIN-2 ISOFORM X1"/>
    <property type="match status" value="1"/>
</dbReference>
<dbReference type="Pfam" id="PF12763">
    <property type="entry name" value="EH"/>
    <property type="match status" value="1"/>
</dbReference>
<dbReference type="SMART" id="SM00233">
    <property type="entry name" value="PH"/>
    <property type="match status" value="1"/>
</dbReference>
<feature type="compositionally biased region" description="Pro residues" evidence="8">
    <location>
        <begin position="867"/>
        <end position="892"/>
    </location>
</feature>
<feature type="domain" description="EF-hand" evidence="13">
    <location>
        <begin position="260"/>
        <end position="295"/>
    </location>
</feature>
<feature type="compositionally biased region" description="Pro residues" evidence="8">
    <location>
        <begin position="768"/>
        <end position="791"/>
    </location>
</feature>
<dbReference type="InterPro" id="IPR000261">
    <property type="entry name" value="EH_dom"/>
</dbReference>
<feature type="region of interest" description="Disordered" evidence="8">
    <location>
        <begin position="1366"/>
        <end position="1473"/>
    </location>
</feature>
<evidence type="ECO:0000259" key="12">
    <source>
        <dbReference type="PROSITE" id="PS50031"/>
    </source>
</evidence>
<feature type="compositionally biased region" description="Basic and acidic residues" evidence="8">
    <location>
        <begin position="361"/>
        <end position="373"/>
    </location>
</feature>
<feature type="compositionally biased region" description="Low complexity" evidence="8">
    <location>
        <begin position="647"/>
        <end position="658"/>
    </location>
</feature>
<evidence type="ECO:0000256" key="6">
    <source>
        <dbReference type="PROSITE-ProRule" id="PRU00192"/>
    </source>
</evidence>
<dbReference type="Gene3D" id="2.30.30.40">
    <property type="entry name" value="SH3 Domains"/>
    <property type="match status" value="2"/>
</dbReference>
<evidence type="ECO:0000256" key="2">
    <source>
        <dbReference type="ARBA" id="ARBA00015110"/>
    </source>
</evidence>
<dbReference type="PROSITE" id="PS50031">
    <property type="entry name" value="EH"/>
    <property type="match status" value="1"/>
</dbReference>
<feature type="compositionally biased region" description="Pro residues" evidence="8">
    <location>
        <begin position="1034"/>
        <end position="1063"/>
    </location>
</feature>
<dbReference type="SMART" id="SM00325">
    <property type="entry name" value="RhoGEF"/>
    <property type="match status" value="1"/>
</dbReference>
<dbReference type="Gene3D" id="1.10.238.10">
    <property type="entry name" value="EF-hand"/>
    <property type="match status" value="1"/>
</dbReference>
<feature type="compositionally biased region" description="Pro residues" evidence="8">
    <location>
        <begin position="928"/>
        <end position="944"/>
    </location>
</feature>
<feature type="domain" description="SH3" evidence="9">
    <location>
        <begin position="1265"/>
        <end position="1324"/>
    </location>
</feature>
<feature type="domain" description="EH" evidence="12">
    <location>
        <begin position="227"/>
        <end position="316"/>
    </location>
</feature>
<feature type="compositionally biased region" description="Basic and acidic residues" evidence="8">
    <location>
        <begin position="387"/>
        <end position="403"/>
    </location>
</feature>
<feature type="compositionally biased region" description="Basic and acidic residues" evidence="8">
    <location>
        <begin position="1396"/>
        <end position="1412"/>
    </location>
</feature>
<dbReference type="InterPro" id="IPR003124">
    <property type="entry name" value="WH2_dom"/>
</dbReference>
<evidence type="ECO:0000259" key="11">
    <source>
        <dbReference type="PROSITE" id="PS50010"/>
    </source>
</evidence>
<feature type="compositionally biased region" description="Polar residues" evidence="8">
    <location>
        <begin position="63"/>
        <end position="98"/>
    </location>
</feature>
<keyword evidence="5" id="KW-0963">Cytoplasm</keyword>
<feature type="domain" description="WH2" evidence="14">
    <location>
        <begin position="1074"/>
        <end position="1091"/>
    </location>
</feature>
<evidence type="ECO:0000313" key="15">
    <source>
        <dbReference type="EMBL" id="KAJ3845206.1"/>
    </source>
</evidence>
<dbReference type="PRINTS" id="PR00499">
    <property type="entry name" value="P67PHOX"/>
</dbReference>
<keyword evidence="4 6" id="KW-0728">SH3 domain</keyword>
<gene>
    <name evidence="15" type="ORF">F5878DRAFT_655209</name>
</gene>
<dbReference type="PROSITE" id="PS50222">
    <property type="entry name" value="EF_HAND_2"/>
    <property type="match status" value="1"/>
</dbReference>
<feature type="compositionally biased region" description="Basic and acidic residues" evidence="8">
    <location>
        <begin position="547"/>
        <end position="604"/>
    </location>
</feature>
<dbReference type="PROSITE" id="PS50002">
    <property type="entry name" value="SH3"/>
    <property type="match status" value="1"/>
</dbReference>
<dbReference type="SMART" id="SM00326">
    <property type="entry name" value="SH3"/>
    <property type="match status" value="2"/>
</dbReference>
<dbReference type="Pfam" id="PF16652">
    <property type="entry name" value="PH_13"/>
    <property type="match status" value="1"/>
</dbReference>
<dbReference type="GO" id="GO:0035556">
    <property type="term" value="P:intracellular signal transduction"/>
    <property type="evidence" value="ECO:0007669"/>
    <property type="project" value="InterPro"/>
</dbReference>
<name>A0AA38ULL7_9AGAR</name>
<evidence type="ECO:0000256" key="7">
    <source>
        <dbReference type="SAM" id="Coils"/>
    </source>
</evidence>
<feature type="compositionally biased region" description="Pro residues" evidence="8">
    <location>
        <begin position="1121"/>
        <end position="1130"/>
    </location>
</feature>
<feature type="compositionally biased region" description="Polar residues" evidence="8">
    <location>
        <begin position="895"/>
        <end position="906"/>
    </location>
</feature>
<feature type="domain" description="DH" evidence="11">
    <location>
        <begin position="1592"/>
        <end position="1773"/>
    </location>
</feature>
<feature type="region of interest" description="Disordered" evidence="8">
    <location>
        <begin position="845"/>
        <end position="1130"/>
    </location>
</feature>
<dbReference type="PROSITE" id="PS51082">
    <property type="entry name" value="WH2"/>
    <property type="match status" value="1"/>
</dbReference>
<evidence type="ECO:0000259" key="10">
    <source>
        <dbReference type="PROSITE" id="PS50003"/>
    </source>
</evidence>
<evidence type="ECO:0000313" key="16">
    <source>
        <dbReference type="Proteomes" id="UP001163846"/>
    </source>
</evidence>
<dbReference type="CDD" id="cd00160">
    <property type="entry name" value="RhoGEF"/>
    <property type="match status" value="1"/>
</dbReference>
<dbReference type="Gene3D" id="1.20.900.10">
    <property type="entry name" value="Dbl homology (DH) domain"/>
    <property type="match status" value="1"/>
</dbReference>